<gene>
    <name evidence="1" type="ORF">CEXT_51791</name>
</gene>
<dbReference type="Proteomes" id="UP001054945">
    <property type="component" value="Unassembled WGS sequence"/>
</dbReference>
<accession>A0AAV4Y7J4</accession>
<protein>
    <submittedName>
        <fullName evidence="1">Uncharacterized protein</fullName>
    </submittedName>
</protein>
<dbReference type="EMBL" id="BPLR01018884">
    <property type="protein sequence ID" value="GIZ02978.1"/>
    <property type="molecule type" value="Genomic_DNA"/>
</dbReference>
<keyword evidence="2" id="KW-1185">Reference proteome</keyword>
<name>A0AAV4Y7J4_CAEEX</name>
<organism evidence="1 2">
    <name type="scientific">Caerostris extrusa</name>
    <name type="common">Bark spider</name>
    <name type="synonym">Caerostris bankana</name>
    <dbReference type="NCBI Taxonomy" id="172846"/>
    <lineage>
        <taxon>Eukaryota</taxon>
        <taxon>Metazoa</taxon>
        <taxon>Ecdysozoa</taxon>
        <taxon>Arthropoda</taxon>
        <taxon>Chelicerata</taxon>
        <taxon>Arachnida</taxon>
        <taxon>Araneae</taxon>
        <taxon>Araneomorphae</taxon>
        <taxon>Entelegynae</taxon>
        <taxon>Araneoidea</taxon>
        <taxon>Araneidae</taxon>
        <taxon>Caerostris</taxon>
    </lineage>
</organism>
<evidence type="ECO:0000313" key="2">
    <source>
        <dbReference type="Proteomes" id="UP001054945"/>
    </source>
</evidence>
<proteinExistence type="predicted"/>
<evidence type="ECO:0000313" key="1">
    <source>
        <dbReference type="EMBL" id="GIZ02978.1"/>
    </source>
</evidence>
<dbReference type="AlphaFoldDB" id="A0AAV4Y7J4"/>
<sequence length="87" mass="9455">MVNTTGYMVNITTMVNITDDMVNATTMVNITGDMINITGDMVNITGDMVNITTMVDITDGEGGSGSTVRDKMFAFACRIIEKFDNFP</sequence>
<comment type="caution">
    <text evidence="1">The sequence shown here is derived from an EMBL/GenBank/DDBJ whole genome shotgun (WGS) entry which is preliminary data.</text>
</comment>
<reference evidence="1 2" key="1">
    <citation type="submission" date="2021-06" db="EMBL/GenBank/DDBJ databases">
        <title>Caerostris extrusa draft genome.</title>
        <authorList>
            <person name="Kono N."/>
            <person name="Arakawa K."/>
        </authorList>
    </citation>
    <scope>NUCLEOTIDE SEQUENCE [LARGE SCALE GENOMIC DNA]</scope>
</reference>